<dbReference type="Pfam" id="PF02146">
    <property type="entry name" value="SIR2"/>
    <property type="match status" value="1"/>
</dbReference>
<dbReference type="AlphaFoldDB" id="A0A5N5SU82"/>
<dbReference type="NCBIfam" id="NF003738">
    <property type="entry name" value="PRK05333.1"/>
    <property type="match status" value="1"/>
</dbReference>
<dbReference type="GO" id="GO:0017136">
    <property type="term" value="F:histone deacetylase activity, NAD-dependent"/>
    <property type="evidence" value="ECO:0007669"/>
    <property type="project" value="TreeGrafter"/>
</dbReference>
<keyword evidence="2" id="KW-0520">NAD</keyword>
<dbReference type="GO" id="GO:0046872">
    <property type="term" value="F:metal ion binding"/>
    <property type="evidence" value="ECO:0007669"/>
    <property type="project" value="UniProtKB-KW"/>
</dbReference>
<feature type="binding site" evidence="3">
    <location>
        <position position="201"/>
    </location>
    <ligand>
        <name>Zn(2+)</name>
        <dbReference type="ChEBI" id="CHEBI:29105"/>
    </ligand>
</feature>
<dbReference type="PROSITE" id="PS50305">
    <property type="entry name" value="SIRTUIN"/>
    <property type="match status" value="1"/>
</dbReference>
<evidence type="ECO:0000256" key="1">
    <source>
        <dbReference type="ARBA" id="ARBA00022679"/>
    </source>
</evidence>
<dbReference type="InterPro" id="IPR029035">
    <property type="entry name" value="DHS-like_NAD/FAD-binding_dom"/>
</dbReference>
<dbReference type="PANTHER" id="PTHR11085">
    <property type="entry name" value="NAD-DEPENDENT PROTEIN DEACYLASE SIRTUIN-5, MITOCHONDRIAL-RELATED"/>
    <property type="match status" value="1"/>
</dbReference>
<evidence type="ECO:0000256" key="3">
    <source>
        <dbReference type="PROSITE-ProRule" id="PRU00236"/>
    </source>
</evidence>
<dbReference type="InterPro" id="IPR026590">
    <property type="entry name" value="Ssirtuin_cat_dom"/>
</dbReference>
<dbReference type="SUPFAM" id="SSF52467">
    <property type="entry name" value="DHS-like NAD/FAD-binding domain"/>
    <property type="match status" value="1"/>
</dbReference>
<accession>A0A5N5SU82</accession>
<gene>
    <name evidence="5" type="primary">Sirt4_1</name>
    <name evidence="5" type="ORF">Anas_04055</name>
</gene>
<dbReference type="PANTHER" id="PTHR11085:SF10">
    <property type="entry name" value="NAD-DEPENDENT PROTEIN DEACYLASE SIRTUIN-5, MITOCHONDRIAL-RELATED"/>
    <property type="match status" value="1"/>
</dbReference>
<evidence type="ECO:0000313" key="6">
    <source>
        <dbReference type="Proteomes" id="UP000326759"/>
    </source>
</evidence>
<feature type="active site" description="Proton acceptor" evidence="3">
    <location>
        <position position="142"/>
    </location>
</feature>
<evidence type="ECO:0000259" key="4">
    <source>
        <dbReference type="PROSITE" id="PS50305"/>
    </source>
</evidence>
<dbReference type="InterPro" id="IPR003000">
    <property type="entry name" value="Sirtuin"/>
</dbReference>
<keyword evidence="6" id="KW-1185">Reference proteome</keyword>
<organism evidence="5 6">
    <name type="scientific">Armadillidium nasatum</name>
    <dbReference type="NCBI Taxonomy" id="96803"/>
    <lineage>
        <taxon>Eukaryota</taxon>
        <taxon>Metazoa</taxon>
        <taxon>Ecdysozoa</taxon>
        <taxon>Arthropoda</taxon>
        <taxon>Crustacea</taxon>
        <taxon>Multicrustacea</taxon>
        <taxon>Malacostraca</taxon>
        <taxon>Eumalacostraca</taxon>
        <taxon>Peracarida</taxon>
        <taxon>Isopoda</taxon>
        <taxon>Oniscidea</taxon>
        <taxon>Crinocheta</taxon>
        <taxon>Armadillidiidae</taxon>
        <taxon>Armadillidium</taxon>
    </lineage>
</organism>
<evidence type="ECO:0000313" key="5">
    <source>
        <dbReference type="EMBL" id="KAB7496230.1"/>
    </source>
</evidence>
<dbReference type="EMBL" id="SEYY01021597">
    <property type="protein sequence ID" value="KAB7496230.1"/>
    <property type="molecule type" value="Genomic_DNA"/>
</dbReference>
<dbReference type="InterPro" id="IPR026591">
    <property type="entry name" value="Sirtuin_cat_small_dom_sf"/>
</dbReference>
<evidence type="ECO:0000256" key="2">
    <source>
        <dbReference type="ARBA" id="ARBA00023027"/>
    </source>
</evidence>
<name>A0A5N5SU82_9CRUS</name>
<dbReference type="Proteomes" id="UP000326759">
    <property type="component" value="Unassembled WGS sequence"/>
</dbReference>
<keyword evidence="3" id="KW-0479">Metal-binding</keyword>
<keyword evidence="3" id="KW-0862">Zinc</keyword>
<dbReference type="Gene3D" id="3.30.1600.10">
    <property type="entry name" value="SIR2/SIRT2 'Small Domain"/>
    <property type="match status" value="1"/>
</dbReference>
<feature type="binding site" evidence="3">
    <location>
        <position position="204"/>
    </location>
    <ligand>
        <name>Zn(2+)</name>
        <dbReference type="ChEBI" id="CHEBI:29105"/>
    </ligand>
</feature>
<dbReference type="OrthoDB" id="424302at2759"/>
<feature type="domain" description="Deacetylase sirtuin-type" evidence="4">
    <location>
        <begin position="18"/>
        <end position="303"/>
    </location>
</feature>
<feature type="binding site" evidence="3">
    <location>
        <position position="153"/>
    </location>
    <ligand>
        <name>Zn(2+)</name>
        <dbReference type="ChEBI" id="CHEBI:29105"/>
    </ligand>
</feature>
<dbReference type="GO" id="GO:0005759">
    <property type="term" value="C:mitochondrial matrix"/>
    <property type="evidence" value="ECO:0007669"/>
    <property type="project" value="TreeGrafter"/>
</dbReference>
<feature type="binding site" evidence="3">
    <location>
        <position position="150"/>
    </location>
    <ligand>
        <name>Zn(2+)</name>
        <dbReference type="ChEBI" id="CHEBI:29105"/>
    </ligand>
</feature>
<dbReference type="InterPro" id="IPR050134">
    <property type="entry name" value="NAD-dep_sirtuin_deacylases"/>
</dbReference>
<proteinExistence type="predicted"/>
<keyword evidence="1" id="KW-0808">Transferase</keyword>
<dbReference type="GO" id="GO:0070403">
    <property type="term" value="F:NAD+ binding"/>
    <property type="evidence" value="ECO:0007669"/>
    <property type="project" value="InterPro"/>
</dbReference>
<comment type="caution">
    <text evidence="5">The sequence shown here is derived from an EMBL/GenBank/DDBJ whole genome shotgun (WGS) entry which is preliminary data.</text>
</comment>
<dbReference type="Gene3D" id="3.40.50.1220">
    <property type="entry name" value="TPP-binding domain"/>
    <property type="match status" value="1"/>
</dbReference>
<protein>
    <submittedName>
        <fullName evidence="5">NAD-dependent protein deacylase Sirt4</fullName>
    </submittedName>
</protein>
<reference evidence="5 6" key="1">
    <citation type="journal article" date="2019" name="PLoS Biol.">
        <title>Sex chromosomes control vertical transmission of feminizing Wolbachia symbionts in an isopod.</title>
        <authorList>
            <person name="Becking T."/>
            <person name="Chebbi M.A."/>
            <person name="Giraud I."/>
            <person name="Moumen B."/>
            <person name="Laverre T."/>
            <person name="Caubet Y."/>
            <person name="Peccoud J."/>
            <person name="Gilbert C."/>
            <person name="Cordaux R."/>
        </authorList>
    </citation>
    <scope>NUCLEOTIDE SEQUENCE [LARGE SCALE GENOMIC DNA]</scope>
    <source>
        <strain evidence="5">ANa2</strain>
        <tissue evidence="5">Whole body excluding digestive tract and cuticle</tissue>
    </source>
</reference>
<sequence>MYISRYFSSSFNFVPKHLPCSQEALEVVQKFVKCHQRILILSGAGISTESGIPDYRSEDVGLYSTSNKRPVQIKDFMQSSKVRQRYWARNFIGWPRFSSFLPNLSHKIIADWESRGKVSCVVTQNVDGLHFKAGSKNVIELHGTAFKTGCVSCSYTITRHKFQNELSLYNDYISLKPLSIRPDGDVEISMEEVDKFHVPECPNCGGILKPCIVFFGDNVPKERVERVKSELASSDALLVIGSSLSVFSAYRFILLSAESKIPIGIINIGATRGDKFSSFRIPARCGEVLPLVTVSDVNQIDESNTL</sequence>